<reference evidence="2" key="1">
    <citation type="journal article" date="2022" name="bioRxiv">
        <title>Sequencing and chromosome-scale assembly of the giantPleurodeles waltlgenome.</title>
        <authorList>
            <person name="Brown T."/>
            <person name="Elewa A."/>
            <person name="Iarovenko S."/>
            <person name="Subramanian E."/>
            <person name="Araus A.J."/>
            <person name="Petzold A."/>
            <person name="Susuki M."/>
            <person name="Suzuki K.-i.T."/>
            <person name="Hayashi T."/>
            <person name="Toyoda A."/>
            <person name="Oliveira C."/>
            <person name="Osipova E."/>
            <person name="Leigh N.D."/>
            <person name="Simon A."/>
            <person name="Yun M.H."/>
        </authorList>
    </citation>
    <scope>NUCLEOTIDE SEQUENCE</scope>
    <source>
        <strain evidence="2">20211129_DDA</strain>
        <tissue evidence="2">Liver</tissue>
    </source>
</reference>
<evidence type="ECO:0000313" key="2">
    <source>
        <dbReference type="EMBL" id="KAJ1099232.1"/>
    </source>
</evidence>
<accession>A0AAV7M6V7</accession>
<dbReference type="AlphaFoldDB" id="A0AAV7M6V7"/>
<evidence type="ECO:0000256" key="1">
    <source>
        <dbReference type="SAM" id="MobiDB-lite"/>
    </source>
</evidence>
<gene>
    <name evidence="2" type="ORF">NDU88_004336</name>
</gene>
<dbReference type="Proteomes" id="UP001066276">
    <property type="component" value="Chromosome 10"/>
</dbReference>
<feature type="region of interest" description="Disordered" evidence="1">
    <location>
        <begin position="102"/>
        <end position="125"/>
    </location>
</feature>
<keyword evidence="3" id="KW-1185">Reference proteome</keyword>
<comment type="caution">
    <text evidence="2">The sequence shown here is derived from an EMBL/GenBank/DDBJ whole genome shotgun (WGS) entry which is preliminary data.</text>
</comment>
<sequence length="140" mass="15692">MRSHDAAPAPTDYEDKLDKILEAIEPLNRVDAVAIEVTLLCEDQKKLYTRVTSVESDLRDMRPSLVNMEETIRRKGAHTPAQARLEQRQALSAAKALWYEDGQATPQFNNRRQTDSESEASVSETLSKVLPGVTPPDMLI</sequence>
<proteinExistence type="predicted"/>
<protein>
    <submittedName>
        <fullName evidence="2">Uncharacterized protein</fullName>
    </submittedName>
</protein>
<name>A0AAV7M6V7_PLEWA</name>
<dbReference type="EMBL" id="JANPWB010000014">
    <property type="protein sequence ID" value="KAJ1099232.1"/>
    <property type="molecule type" value="Genomic_DNA"/>
</dbReference>
<organism evidence="2 3">
    <name type="scientific">Pleurodeles waltl</name>
    <name type="common">Iberian ribbed newt</name>
    <dbReference type="NCBI Taxonomy" id="8319"/>
    <lineage>
        <taxon>Eukaryota</taxon>
        <taxon>Metazoa</taxon>
        <taxon>Chordata</taxon>
        <taxon>Craniata</taxon>
        <taxon>Vertebrata</taxon>
        <taxon>Euteleostomi</taxon>
        <taxon>Amphibia</taxon>
        <taxon>Batrachia</taxon>
        <taxon>Caudata</taxon>
        <taxon>Salamandroidea</taxon>
        <taxon>Salamandridae</taxon>
        <taxon>Pleurodelinae</taxon>
        <taxon>Pleurodeles</taxon>
    </lineage>
</organism>
<evidence type="ECO:0000313" key="3">
    <source>
        <dbReference type="Proteomes" id="UP001066276"/>
    </source>
</evidence>